<organism evidence="4 5">
    <name type="scientific">Micromonospora sonneratiae</name>
    <dbReference type="NCBI Taxonomy" id="1184706"/>
    <lineage>
        <taxon>Bacteria</taxon>
        <taxon>Bacillati</taxon>
        <taxon>Actinomycetota</taxon>
        <taxon>Actinomycetes</taxon>
        <taxon>Micromonosporales</taxon>
        <taxon>Micromonosporaceae</taxon>
        <taxon>Micromonospora</taxon>
    </lineage>
</organism>
<evidence type="ECO:0000256" key="2">
    <source>
        <dbReference type="SAM" id="SignalP"/>
    </source>
</evidence>
<evidence type="ECO:0000259" key="3">
    <source>
        <dbReference type="SMART" id="SM00909"/>
    </source>
</evidence>
<dbReference type="SMART" id="SM00909">
    <property type="entry name" value="Germane"/>
    <property type="match status" value="1"/>
</dbReference>
<reference evidence="5" key="1">
    <citation type="journal article" date="2019" name="Int. J. Syst. Evol. Microbiol.">
        <title>The Global Catalogue of Microorganisms (GCM) 10K type strain sequencing project: providing services to taxonomists for standard genome sequencing and annotation.</title>
        <authorList>
            <consortium name="The Broad Institute Genomics Platform"/>
            <consortium name="The Broad Institute Genome Sequencing Center for Infectious Disease"/>
            <person name="Wu L."/>
            <person name="Ma J."/>
        </authorList>
    </citation>
    <scope>NUCLEOTIDE SEQUENCE [LARGE SCALE GENOMIC DNA]</scope>
    <source>
        <strain evidence="5">JCM 31037</strain>
    </source>
</reference>
<dbReference type="SUPFAM" id="SSF63829">
    <property type="entry name" value="Calcium-dependent phosphotriesterase"/>
    <property type="match status" value="1"/>
</dbReference>
<dbReference type="EMBL" id="JBHTMP010000013">
    <property type="protein sequence ID" value="MFD1321618.1"/>
    <property type="molecule type" value="Genomic_DNA"/>
</dbReference>
<dbReference type="RefSeq" id="WP_377569800.1">
    <property type="nucleotide sequence ID" value="NZ_JBHTMP010000013.1"/>
</dbReference>
<evidence type="ECO:0000256" key="1">
    <source>
        <dbReference type="SAM" id="MobiDB-lite"/>
    </source>
</evidence>
<proteinExistence type="predicted"/>
<name>A0ABW3YB14_9ACTN</name>
<accession>A0ABW3YB14</accession>
<feature type="chain" id="PRO_5045536565" evidence="2">
    <location>
        <begin position="23"/>
        <end position="611"/>
    </location>
</feature>
<comment type="caution">
    <text evidence="4">The sequence shown here is derived from an EMBL/GenBank/DDBJ whole genome shotgun (WGS) entry which is preliminary data.</text>
</comment>
<feature type="region of interest" description="Disordered" evidence="1">
    <location>
        <begin position="589"/>
        <end position="611"/>
    </location>
</feature>
<dbReference type="Pfam" id="PF10646">
    <property type="entry name" value="Germane"/>
    <property type="match status" value="1"/>
</dbReference>
<evidence type="ECO:0000313" key="4">
    <source>
        <dbReference type="EMBL" id="MFD1321618.1"/>
    </source>
</evidence>
<dbReference type="Pfam" id="PF10647">
    <property type="entry name" value="Gmad1"/>
    <property type="match status" value="1"/>
</dbReference>
<keyword evidence="5" id="KW-1185">Reference proteome</keyword>
<dbReference type="PROSITE" id="PS51257">
    <property type="entry name" value="PROKAR_LIPOPROTEIN"/>
    <property type="match status" value="1"/>
</dbReference>
<feature type="compositionally biased region" description="Low complexity" evidence="1">
    <location>
        <begin position="590"/>
        <end position="611"/>
    </location>
</feature>
<dbReference type="InterPro" id="IPR018910">
    <property type="entry name" value="LpqB_C"/>
</dbReference>
<protein>
    <submittedName>
        <fullName evidence="4">LpqB family beta-propeller domain-containing protein</fullName>
    </submittedName>
</protein>
<evidence type="ECO:0000313" key="5">
    <source>
        <dbReference type="Proteomes" id="UP001597260"/>
    </source>
</evidence>
<sequence length="611" mass="65196">MNRRLLAAATAATLLATGVAGCGIPDESGVQVDGPGPAQKYGSVDGSSIKPPERLDSGDDAKQLVTNFLEAAAGETSGAYSRVTNFVEPSQRGKIREKPGSDVVINVVRLVGDTPQSSYDLKTDTTEVTIRVQQVGLLRADGTLTPPVATESSYRFTIGRAQRGAGEVPAARGLYLLNVPQVLLMSTKALKTYYQAQTIYFWNADRSALVPDMRYLPLVLPRQGRANKVLDWLTNGPSDWLTSAVLRLPEGTNSIGNVLQNGDRIEVNLSSLAGPNEETELDRLAVQLAWSLRDLNGELELKIRNQTRKTIDDTGAYLLQNPLYRLADRPTRYCISGGAVHPLVGADTATGSMPVVPEFNRNVVSAAFSRDDDGVLAALVTKVGDERRLLTGTGSDVVRTFAEGAQTYRSMSRPVWLKSGDAERPVGLVVADGKLYRFGDNADLTEVRVPNATGKVTAVAAALDGHRIAFIAGGALFVAALAVDNGVVTPGPARRLVTSLGELTSVDWSKENSITLAGVKDRSAIYEITVDGALELELAADTGAQVTNISTYPDNPQVPSPAVRFMYEANSAAWEARYSVIEQIGQDQVGSKASPSTSSGTTSCTAPFFSY</sequence>
<dbReference type="InterPro" id="IPR019606">
    <property type="entry name" value="GerMN"/>
</dbReference>
<feature type="signal peptide" evidence="2">
    <location>
        <begin position="1"/>
        <end position="22"/>
    </location>
</feature>
<keyword evidence="2" id="KW-0732">Signal</keyword>
<feature type="region of interest" description="Disordered" evidence="1">
    <location>
        <begin position="28"/>
        <end position="56"/>
    </location>
</feature>
<gene>
    <name evidence="4" type="ORF">ACFQ4H_11015</name>
</gene>
<feature type="domain" description="GerMN" evidence="3">
    <location>
        <begin position="226"/>
        <end position="312"/>
    </location>
</feature>
<dbReference type="Proteomes" id="UP001597260">
    <property type="component" value="Unassembled WGS sequence"/>
</dbReference>